<protein>
    <submittedName>
        <fullName evidence="1">Uncharacterized protein</fullName>
    </submittedName>
</protein>
<dbReference type="AlphaFoldDB" id="G0MQ43"/>
<evidence type="ECO:0000313" key="1">
    <source>
        <dbReference type="EMBL" id="EGT40851.1"/>
    </source>
</evidence>
<dbReference type="STRING" id="135651.G0MQ43"/>
<sequence length="198" mass="22820">MDPKTDEELRIQRVIEEVYRKYDEQEAYIPRPFSEYNVSLKDINEQVYIDLSFDDIEHLSEAEIPSRPFPVTGRVYGPSMRLAVPLVFREFHNPESKTLNVWCFLDTTSVYTCLSVKTLEAFFGKGNVKETLYSFQIQKSACPINVYVSKVGSEFEHANIIGMHALDRLRVSTVFNIRKKQITLVDAEVDIEIEGGRA</sequence>
<name>G0MQ43_CAEBE</name>
<keyword evidence="2" id="KW-1185">Reference proteome</keyword>
<dbReference type="eggNOG" id="ENOG502TE0Q">
    <property type="taxonomic scope" value="Eukaryota"/>
</dbReference>
<dbReference type="InParanoid" id="G0MQ43"/>
<dbReference type="OMA" id="IECEVSK"/>
<dbReference type="Proteomes" id="UP000008068">
    <property type="component" value="Unassembled WGS sequence"/>
</dbReference>
<evidence type="ECO:0000313" key="2">
    <source>
        <dbReference type="Proteomes" id="UP000008068"/>
    </source>
</evidence>
<proteinExistence type="predicted"/>
<accession>G0MQ43</accession>
<dbReference type="OrthoDB" id="5817875at2759"/>
<gene>
    <name evidence="1" type="ORF">CAEBREN_13950</name>
</gene>
<reference evidence="2" key="1">
    <citation type="submission" date="2011-07" db="EMBL/GenBank/DDBJ databases">
        <authorList>
            <consortium name="Caenorhabditis brenneri Sequencing and Analysis Consortium"/>
            <person name="Wilson R.K."/>
        </authorList>
    </citation>
    <scope>NUCLEOTIDE SEQUENCE [LARGE SCALE GENOMIC DNA]</scope>
    <source>
        <strain evidence="2">PB2801</strain>
    </source>
</reference>
<dbReference type="HOGENOM" id="CLU_110842_0_0_1"/>
<organism evidence="2">
    <name type="scientific">Caenorhabditis brenneri</name>
    <name type="common">Nematode worm</name>
    <dbReference type="NCBI Taxonomy" id="135651"/>
    <lineage>
        <taxon>Eukaryota</taxon>
        <taxon>Metazoa</taxon>
        <taxon>Ecdysozoa</taxon>
        <taxon>Nematoda</taxon>
        <taxon>Chromadorea</taxon>
        <taxon>Rhabditida</taxon>
        <taxon>Rhabditina</taxon>
        <taxon>Rhabditomorpha</taxon>
        <taxon>Rhabditoidea</taxon>
        <taxon>Rhabditidae</taxon>
        <taxon>Peloderinae</taxon>
        <taxon>Caenorhabditis</taxon>
    </lineage>
</organism>
<dbReference type="EMBL" id="GL379806">
    <property type="protein sequence ID" value="EGT40851.1"/>
    <property type="molecule type" value="Genomic_DNA"/>
</dbReference>